<dbReference type="RefSeq" id="WP_281270585.1">
    <property type="nucleotide sequence ID" value="NZ_UGNZ01000001.1"/>
</dbReference>
<dbReference type="SUPFAM" id="SSF55729">
    <property type="entry name" value="Acyl-CoA N-acyltransferases (Nat)"/>
    <property type="match status" value="1"/>
</dbReference>
<dbReference type="PANTHER" id="PTHR44196:SF1">
    <property type="entry name" value="DEHYDROGENASE_REDUCTASE SDR FAMILY MEMBER 7B"/>
    <property type="match status" value="1"/>
</dbReference>
<proteinExistence type="inferred from homology"/>
<evidence type="ECO:0000313" key="5">
    <source>
        <dbReference type="EMBL" id="KTD03705.1"/>
    </source>
</evidence>
<evidence type="ECO:0000259" key="4">
    <source>
        <dbReference type="PROSITE" id="PS51186"/>
    </source>
</evidence>
<feature type="domain" description="N-acetyltransferase" evidence="4">
    <location>
        <begin position="4"/>
        <end position="155"/>
    </location>
</feature>
<dbReference type="PATRIC" id="fig|45065.4.peg.554"/>
<dbReference type="InterPro" id="IPR020904">
    <property type="entry name" value="Sc_DH/Rdtase_CS"/>
</dbReference>
<dbReference type="PRINTS" id="PR00081">
    <property type="entry name" value="GDHRDH"/>
</dbReference>
<dbReference type="SUPFAM" id="SSF51735">
    <property type="entry name" value="NAD(P)-binding Rossmann-fold domains"/>
    <property type="match status" value="1"/>
</dbReference>
<dbReference type="InterPro" id="IPR036291">
    <property type="entry name" value="NAD(P)-bd_dom_sf"/>
</dbReference>
<protein>
    <submittedName>
        <fullName evidence="5">GNAT family acetyltransferase</fullName>
    </submittedName>
</protein>
<dbReference type="PANTHER" id="PTHR44196">
    <property type="entry name" value="DEHYDROGENASE/REDUCTASE SDR FAMILY MEMBER 7B"/>
    <property type="match status" value="1"/>
</dbReference>
<dbReference type="GO" id="GO:0016020">
    <property type="term" value="C:membrane"/>
    <property type="evidence" value="ECO:0007669"/>
    <property type="project" value="TreeGrafter"/>
</dbReference>
<name>A0A0W0U872_9GAMM</name>
<dbReference type="AlphaFoldDB" id="A0A0W0U872"/>
<accession>A0A0W0U872</accession>
<dbReference type="GO" id="GO:0016747">
    <property type="term" value="F:acyltransferase activity, transferring groups other than amino-acyl groups"/>
    <property type="evidence" value="ECO:0007669"/>
    <property type="project" value="InterPro"/>
</dbReference>
<keyword evidence="2" id="KW-0560">Oxidoreductase</keyword>
<dbReference type="InterPro" id="IPR000182">
    <property type="entry name" value="GNAT_dom"/>
</dbReference>
<dbReference type="Pfam" id="PF00583">
    <property type="entry name" value="Acetyltransf_1"/>
    <property type="match status" value="1"/>
</dbReference>
<evidence type="ECO:0000256" key="2">
    <source>
        <dbReference type="ARBA" id="ARBA00023002"/>
    </source>
</evidence>
<organism evidence="5 6">
    <name type="scientific">Legionella geestiana</name>
    <dbReference type="NCBI Taxonomy" id="45065"/>
    <lineage>
        <taxon>Bacteria</taxon>
        <taxon>Pseudomonadati</taxon>
        <taxon>Pseudomonadota</taxon>
        <taxon>Gammaproteobacteria</taxon>
        <taxon>Legionellales</taxon>
        <taxon>Legionellaceae</taxon>
        <taxon>Legionella</taxon>
    </lineage>
</organism>
<comment type="similarity">
    <text evidence="1 3">Belongs to the short-chain dehydrogenases/reductases (SDR) family.</text>
</comment>
<dbReference type="InterPro" id="IPR016181">
    <property type="entry name" value="Acyl_CoA_acyltransferase"/>
</dbReference>
<dbReference type="CDD" id="cd05233">
    <property type="entry name" value="SDR_c"/>
    <property type="match status" value="1"/>
</dbReference>
<evidence type="ECO:0000256" key="3">
    <source>
        <dbReference type="RuleBase" id="RU000363"/>
    </source>
</evidence>
<evidence type="ECO:0000256" key="1">
    <source>
        <dbReference type="ARBA" id="ARBA00006484"/>
    </source>
</evidence>
<keyword evidence="6" id="KW-1185">Reference proteome</keyword>
<dbReference type="GO" id="GO:0016491">
    <property type="term" value="F:oxidoreductase activity"/>
    <property type="evidence" value="ECO:0007669"/>
    <property type="project" value="UniProtKB-KW"/>
</dbReference>
<dbReference type="Gene3D" id="3.40.630.30">
    <property type="match status" value="1"/>
</dbReference>
<dbReference type="PROSITE" id="PS00061">
    <property type="entry name" value="ADH_SHORT"/>
    <property type="match status" value="1"/>
</dbReference>
<dbReference type="PROSITE" id="PS51186">
    <property type="entry name" value="GNAT"/>
    <property type="match status" value="1"/>
</dbReference>
<dbReference type="InterPro" id="IPR002347">
    <property type="entry name" value="SDR_fam"/>
</dbReference>
<dbReference type="STRING" id="45065.Lgee_0518"/>
<dbReference type="EMBL" id="LNYC01000010">
    <property type="protein sequence ID" value="KTD03705.1"/>
    <property type="molecule type" value="Genomic_DNA"/>
</dbReference>
<dbReference type="CDD" id="cd04301">
    <property type="entry name" value="NAT_SF"/>
    <property type="match status" value="1"/>
</dbReference>
<keyword evidence="5" id="KW-0808">Transferase</keyword>
<reference evidence="5 6" key="1">
    <citation type="submission" date="2015-11" db="EMBL/GenBank/DDBJ databases">
        <title>Genomic analysis of 38 Legionella species identifies large and diverse effector repertoires.</title>
        <authorList>
            <person name="Burstein D."/>
            <person name="Amaro F."/>
            <person name="Zusman T."/>
            <person name="Lifshitz Z."/>
            <person name="Cohen O."/>
            <person name="Gilbert J.A."/>
            <person name="Pupko T."/>
            <person name="Shuman H.A."/>
            <person name="Segal G."/>
        </authorList>
    </citation>
    <scope>NUCLEOTIDE SEQUENCE [LARGE SCALE GENOMIC DNA]</scope>
    <source>
        <strain evidence="5 6">ATCC 49504</strain>
    </source>
</reference>
<sequence>MKTITVEKISGKLDTTLCQEITADLPEYFGLPEANVHYAEGVKTRTNFAAKSANQYIGLISMDFPYPDNANIYWMAVLRHFHRHGIGKWLISAACDFAMAHGASNITVETLSPSESDENYQKTWQFYQSVGFKPLFNLKPEGYTWNMVYMAKMLVHPAKRLELMTSARPLVIITGASSGIGAELARQFSAAGFALGLLARNMEAMERFGLAHAICIKTDVTDFPSLERAVRTLEASMGPVEGLINNAGFAKNGEFTNLTQKDHRHMVEVNLIGTLNALELILPGMQARKKGTIINITSLADRHARPALATYAATKAGVRSLSESLQKANAKHGIRVYNVAPAKIKTPLMVQSALTDDQVIAVEDMAKTILWIYQQPLNICIRDLVIAPTCYEE</sequence>
<dbReference type="Gene3D" id="3.40.50.720">
    <property type="entry name" value="NAD(P)-binding Rossmann-like Domain"/>
    <property type="match status" value="1"/>
</dbReference>
<dbReference type="Proteomes" id="UP000054785">
    <property type="component" value="Unassembled WGS sequence"/>
</dbReference>
<dbReference type="PRINTS" id="PR00080">
    <property type="entry name" value="SDRFAMILY"/>
</dbReference>
<gene>
    <name evidence="5" type="ORF">Lgee_0518</name>
</gene>
<dbReference type="Pfam" id="PF00106">
    <property type="entry name" value="adh_short"/>
    <property type="match status" value="1"/>
</dbReference>
<evidence type="ECO:0000313" key="6">
    <source>
        <dbReference type="Proteomes" id="UP000054785"/>
    </source>
</evidence>
<comment type="caution">
    <text evidence="5">The sequence shown here is derived from an EMBL/GenBank/DDBJ whole genome shotgun (WGS) entry which is preliminary data.</text>
</comment>